<evidence type="ECO:0000313" key="2">
    <source>
        <dbReference type="Proteomes" id="UP000480684"/>
    </source>
</evidence>
<comment type="caution">
    <text evidence="1">The sequence shown here is derived from an EMBL/GenBank/DDBJ whole genome shotgun (WGS) entry which is preliminary data.</text>
</comment>
<evidence type="ECO:0000313" key="1">
    <source>
        <dbReference type="EMBL" id="NFV79135.1"/>
    </source>
</evidence>
<dbReference type="Gene3D" id="1.10.3100.20">
    <property type="entry name" value="Protein of unknown function DUF269"/>
    <property type="match status" value="1"/>
</dbReference>
<organism evidence="1 2">
    <name type="scientific">Magnetospirillum aberrantis SpK</name>
    <dbReference type="NCBI Taxonomy" id="908842"/>
    <lineage>
        <taxon>Bacteria</taxon>
        <taxon>Pseudomonadati</taxon>
        <taxon>Pseudomonadota</taxon>
        <taxon>Alphaproteobacteria</taxon>
        <taxon>Rhodospirillales</taxon>
        <taxon>Rhodospirillaceae</taxon>
        <taxon>Magnetospirillum</taxon>
    </lineage>
</organism>
<dbReference type="PIRSF" id="PIRSF005788">
    <property type="entry name" value="NifK"/>
    <property type="match status" value="1"/>
</dbReference>
<dbReference type="EMBL" id="JAAIYP010000011">
    <property type="protein sequence ID" value="NFV79135.1"/>
    <property type="molecule type" value="Genomic_DNA"/>
</dbReference>
<reference evidence="1 2" key="1">
    <citation type="submission" date="2020-02" db="EMBL/GenBank/DDBJ databases">
        <authorList>
            <person name="Dziuba M."/>
            <person name="Kuznetsov B."/>
            <person name="Mardanov A."/>
            <person name="Ravin N."/>
            <person name="Grouzdev D."/>
        </authorList>
    </citation>
    <scope>NUCLEOTIDE SEQUENCE [LARGE SCALE GENOMIC DNA]</scope>
    <source>
        <strain evidence="1 2">SpK</strain>
    </source>
</reference>
<keyword evidence="2" id="KW-1185">Reference proteome</keyword>
<gene>
    <name evidence="1" type="ORF">G4223_03270</name>
</gene>
<accession>A0A7C9UXF3</accession>
<dbReference type="RefSeq" id="WP_163674962.1">
    <property type="nucleotide sequence ID" value="NZ_JAAIYP010000011.1"/>
</dbReference>
<dbReference type="Proteomes" id="UP000480684">
    <property type="component" value="Unassembled WGS sequence"/>
</dbReference>
<dbReference type="Pfam" id="PF03270">
    <property type="entry name" value="DUF269"/>
    <property type="match status" value="1"/>
</dbReference>
<dbReference type="NCBIfam" id="TIGR02935">
    <property type="entry name" value="NifX-associated nitrogen fixation protein"/>
    <property type="match status" value="1"/>
</dbReference>
<protein>
    <submittedName>
        <fullName evidence="1">NifX-associated nitrogen fixation protein</fullName>
    </submittedName>
</protein>
<dbReference type="AlphaFoldDB" id="A0A7C9UXF3"/>
<name>A0A7C9UXF3_9PROT</name>
<sequence length="156" mass="17539">MNTLVLDDADREALKRPFIQALLTLIRAQDRSGAMEADTDEELLAPFVVTKVQKRDIPMFGDPDPDILGRVEQIYMAICWLIERETGIAAAPIMNIHHEGWGRIVIITGRLIAVNAYVRELHRFGYENLVQMETKALKLVEEGIAAIRQFPDVAAA</sequence>
<proteinExistence type="predicted"/>
<dbReference type="InterPro" id="IPR004952">
    <property type="entry name" value="NifX-assoc_nitrogen_fix"/>
</dbReference>